<comment type="caution">
    <text evidence="6">The sequence shown here is derived from an EMBL/GenBank/DDBJ whole genome shotgun (WGS) entry which is preliminary data.</text>
</comment>
<dbReference type="InterPro" id="IPR005083">
    <property type="entry name" value="YopJ-like"/>
</dbReference>
<proteinExistence type="inferred from homology"/>
<dbReference type="GO" id="GO:0016746">
    <property type="term" value="F:acyltransferase activity"/>
    <property type="evidence" value="ECO:0007669"/>
    <property type="project" value="UniProtKB-KW"/>
</dbReference>
<sequence length="520" mass="57823">MSQQWADPFRDSQGATAFRHWPPRLRCADLRLATGPHTGRRRPCASNPPRHTSVLVRRSVRRRETYRGRRLGGIAPDSSLGRLAALGKTPAARSPGSDSEPRPILPPELVCTSYLEPLAIPSPRLPVFEWEATADWESAHRREPDLFTHLHDLLATYGADEFAEPSLAKPLQAKPVTARPAFDWEATFDWKAANRHAPELTRYLSELLIAYRTNETPKVRDIDFVREMAAALNAADPALKLGVHNVASHARADGIRSTSLARRLLQGLGSGEAWRAVLEDCGHRIALSVQHARGSHDVSLLLVDSVPQKKEAITRRTSTWSDALRAMAGALPLPFDAREPEKRAQPVRLHLGIMNSEAQKTPDGCLIFALSATKKMASDAAIRTMHDRLLQGLANGRVRAGVDVLDANRHLPPAFFKHATSEQVVDTFLDAKRKQFQASTARALAHHEHPDWWRRPADDPDAPVNQTGQTLAQRQAGYITLRANTFGVEHRYSNSYEHKRIEIVRKTIGHLVAIARNGDL</sequence>
<dbReference type="AlphaFoldDB" id="A0AAP7ZHE4"/>
<comment type="similarity">
    <text evidence="3">Belongs to the acetyltransferase YopJ family.</text>
</comment>
<organism evidence="6 7">
    <name type="scientific">Ralstonia solanacearum K60</name>
    <dbReference type="NCBI Taxonomy" id="1091042"/>
    <lineage>
        <taxon>Bacteria</taxon>
        <taxon>Pseudomonadati</taxon>
        <taxon>Pseudomonadota</taxon>
        <taxon>Betaproteobacteria</taxon>
        <taxon>Burkholderiales</taxon>
        <taxon>Burkholderiaceae</taxon>
        <taxon>Ralstonia</taxon>
        <taxon>Ralstonia solanacearum species complex</taxon>
    </lineage>
</organism>
<evidence type="ECO:0000256" key="2">
    <source>
        <dbReference type="ARBA" id="ARBA00023315"/>
    </source>
</evidence>
<comment type="catalytic activity">
    <reaction evidence="5">
        <text>L-seryl-[protein] + acetyl-CoA = O-acetyl-L-seryl-[protein] + CoA</text>
        <dbReference type="Rhea" id="RHEA:59392"/>
        <dbReference type="Rhea" id="RHEA-COMP:9863"/>
        <dbReference type="Rhea" id="RHEA-COMP:15352"/>
        <dbReference type="ChEBI" id="CHEBI:29999"/>
        <dbReference type="ChEBI" id="CHEBI:57287"/>
        <dbReference type="ChEBI" id="CHEBI:57288"/>
        <dbReference type="ChEBI" id="CHEBI:141128"/>
    </reaction>
    <physiologicalReaction direction="left-to-right" evidence="5">
        <dbReference type="Rhea" id="RHEA:59393"/>
    </physiologicalReaction>
</comment>
<protein>
    <recommendedName>
        <fullName evidence="8">Type III effector protein</fullName>
    </recommendedName>
</protein>
<reference evidence="6 7" key="1">
    <citation type="submission" date="2017-04" db="EMBL/GenBank/DDBJ databases">
        <title>Genome Announcement: Closed genomes of Ralstonia solanacearum strains K60, UW551, and UW700.</title>
        <authorList>
            <person name="Hayes M."/>
            <person name="Macintyre A.M."/>
            <person name="Allen C."/>
        </authorList>
    </citation>
    <scope>NUCLEOTIDE SEQUENCE [LARGE SCALE GENOMIC DNA]</scope>
    <source>
        <strain evidence="6 7">UW25</strain>
    </source>
</reference>
<keyword evidence="1" id="KW-0808">Transferase</keyword>
<name>A0AAP7ZHE4_RALSL</name>
<dbReference type="Pfam" id="PF03421">
    <property type="entry name" value="Acetyltransf_14"/>
    <property type="match status" value="1"/>
</dbReference>
<comment type="catalytic activity">
    <reaction evidence="4">
        <text>L-threonyl-[protein] + acetyl-CoA = O-acetyl-L-threonyl-[protein] + CoA</text>
        <dbReference type="Rhea" id="RHEA:65340"/>
        <dbReference type="Rhea" id="RHEA-COMP:11060"/>
        <dbReference type="Rhea" id="RHEA-COMP:16780"/>
        <dbReference type="ChEBI" id="CHEBI:30013"/>
        <dbReference type="ChEBI" id="CHEBI:57287"/>
        <dbReference type="ChEBI" id="CHEBI:57288"/>
        <dbReference type="ChEBI" id="CHEBI:141025"/>
    </reaction>
    <physiologicalReaction direction="left-to-right" evidence="4">
        <dbReference type="Rhea" id="RHEA:65341"/>
    </physiologicalReaction>
</comment>
<gene>
    <name evidence="6" type="ORF">B7R77_18270</name>
</gene>
<keyword evidence="2" id="KW-0012">Acyltransferase</keyword>
<dbReference type="Proteomes" id="UP000216164">
    <property type="component" value="Unassembled WGS sequence"/>
</dbReference>
<evidence type="ECO:0000256" key="4">
    <source>
        <dbReference type="ARBA" id="ARBA00048364"/>
    </source>
</evidence>
<evidence type="ECO:0008006" key="8">
    <source>
        <dbReference type="Google" id="ProtNLM"/>
    </source>
</evidence>
<evidence type="ECO:0000256" key="1">
    <source>
        <dbReference type="ARBA" id="ARBA00022679"/>
    </source>
</evidence>
<evidence type="ECO:0000313" key="7">
    <source>
        <dbReference type="Proteomes" id="UP000216164"/>
    </source>
</evidence>
<evidence type="ECO:0000313" key="6">
    <source>
        <dbReference type="EMBL" id="OYQ08957.1"/>
    </source>
</evidence>
<dbReference type="EMBL" id="NCTK01000002">
    <property type="protein sequence ID" value="OYQ08957.1"/>
    <property type="molecule type" value="Genomic_DNA"/>
</dbReference>
<evidence type="ECO:0000256" key="5">
    <source>
        <dbReference type="ARBA" id="ARBA00048662"/>
    </source>
</evidence>
<evidence type="ECO:0000256" key="3">
    <source>
        <dbReference type="ARBA" id="ARBA00023785"/>
    </source>
</evidence>
<accession>A0AAP7ZHE4</accession>